<gene>
    <name evidence="1" type="ORF">PGLA1383_LOCUS233</name>
</gene>
<dbReference type="Proteomes" id="UP000654075">
    <property type="component" value="Unassembled WGS sequence"/>
</dbReference>
<proteinExistence type="predicted"/>
<evidence type="ECO:0000313" key="1">
    <source>
        <dbReference type="EMBL" id="CAE8581203.1"/>
    </source>
</evidence>
<dbReference type="EMBL" id="CAJNNV010000045">
    <property type="protein sequence ID" value="CAE8581203.1"/>
    <property type="molecule type" value="Genomic_DNA"/>
</dbReference>
<comment type="caution">
    <text evidence="1">The sequence shown here is derived from an EMBL/GenBank/DDBJ whole genome shotgun (WGS) entry which is preliminary data.</text>
</comment>
<name>A0A813D408_POLGL</name>
<evidence type="ECO:0000313" key="2">
    <source>
        <dbReference type="Proteomes" id="UP000654075"/>
    </source>
</evidence>
<keyword evidence="2" id="KW-1185">Reference proteome</keyword>
<accession>A0A813D408</accession>
<reference evidence="1" key="1">
    <citation type="submission" date="2021-02" db="EMBL/GenBank/DDBJ databases">
        <authorList>
            <person name="Dougan E. K."/>
            <person name="Rhodes N."/>
            <person name="Thang M."/>
            <person name="Chan C."/>
        </authorList>
    </citation>
    <scope>NUCLEOTIDE SEQUENCE</scope>
</reference>
<organism evidence="1 2">
    <name type="scientific">Polarella glacialis</name>
    <name type="common">Dinoflagellate</name>
    <dbReference type="NCBI Taxonomy" id="89957"/>
    <lineage>
        <taxon>Eukaryota</taxon>
        <taxon>Sar</taxon>
        <taxon>Alveolata</taxon>
        <taxon>Dinophyceae</taxon>
        <taxon>Suessiales</taxon>
        <taxon>Suessiaceae</taxon>
        <taxon>Polarella</taxon>
    </lineage>
</organism>
<dbReference type="AlphaFoldDB" id="A0A813D408"/>
<protein>
    <submittedName>
        <fullName evidence="1">Uncharacterized protein</fullName>
    </submittedName>
</protein>
<sequence>MLPAVWCASDCSRLKAALIVVNWRFSTYSLRRFGGQGSGRATGATADKPEGVPWEAWERYKLYLESHRTRSDEEQKRPLSFRQFQRNVDLAFGGGATRSQPEDTDDTAWASYKTYVESRMIAGLSPVSRSRWQHTRLAAKPKGMTSEKPSARTDIAWCTYIQYANAVATRAHATTPMSIRQWLRFMDTGSCGSRPEDVSEAKWSQYSLYRQDRIEINVTPVSFHQWLGACKGGAPAGATLDRPDSVPEARWEQYTLYVQKHLIVVGVGELLSVSQWLQRSSAGIASIATRAPNTARGRLLTHVLRETDLVQASCGHSFRQGLLCQLGTGSGGVQSEGNVLLQSYYAQTSMCKGSVLYCVQGLPTEKETRPGISGGSLIRGTWHLKPGAYSHLNYFRHALSKRYSGFTPLYCMRNPESVELGLLRAAEDMILLRAYSLGAKGLEGSGVHLERLQSWEGSQTFVAEAVDLAVRSGWAEMCAST</sequence>